<name>A0A0Z8GFJ8_STRSU</name>
<accession>A0A0Z8GFJ8</accession>
<sequence>MIPKFRAWDKMHNEWSNGFFIYSEGGLYTPKKDGMDEGPICVRDGCDDSICLQMARRTTTATTHVG</sequence>
<dbReference type="SUPFAM" id="SSF159006">
    <property type="entry name" value="YopX-like"/>
    <property type="match status" value="1"/>
</dbReference>
<protein>
    <submittedName>
        <fullName evidence="1">Uncharacterized protein</fullName>
    </submittedName>
</protein>
<gene>
    <name evidence="1" type="ORF">ERS132416_01315</name>
</gene>
<dbReference type="Proteomes" id="UP000073494">
    <property type="component" value="Unassembled WGS sequence"/>
</dbReference>
<dbReference type="EMBL" id="FIHD01000021">
    <property type="protein sequence ID" value="CYU97841.1"/>
    <property type="molecule type" value="Genomic_DNA"/>
</dbReference>
<evidence type="ECO:0000313" key="2">
    <source>
        <dbReference type="Proteomes" id="UP000073494"/>
    </source>
</evidence>
<proteinExistence type="predicted"/>
<evidence type="ECO:0000313" key="1">
    <source>
        <dbReference type="EMBL" id="CYU97841.1"/>
    </source>
</evidence>
<reference evidence="1 2" key="1">
    <citation type="submission" date="2016-02" db="EMBL/GenBank/DDBJ databases">
        <authorList>
            <consortium name="Pathogen Informatics"/>
        </authorList>
    </citation>
    <scope>NUCLEOTIDE SEQUENCE [LARGE SCALE GENOMIC DNA]</scope>
    <source>
        <strain evidence="1 2">LSS54</strain>
    </source>
</reference>
<organism evidence="1 2">
    <name type="scientific">Streptococcus suis</name>
    <dbReference type="NCBI Taxonomy" id="1307"/>
    <lineage>
        <taxon>Bacteria</taxon>
        <taxon>Bacillati</taxon>
        <taxon>Bacillota</taxon>
        <taxon>Bacilli</taxon>
        <taxon>Lactobacillales</taxon>
        <taxon>Streptococcaceae</taxon>
        <taxon>Streptococcus</taxon>
    </lineage>
</organism>
<dbReference type="AlphaFoldDB" id="A0A0Z8GFJ8"/>